<dbReference type="InterPro" id="IPR036291">
    <property type="entry name" value="NAD(P)-bd_dom_sf"/>
</dbReference>
<keyword evidence="3" id="KW-0560">Oxidoreductase</keyword>
<dbReference type="STRING" id="1448318.A0A319EBJ8"/>
<dbReference type="VEuPathDB" id="FungiDB:BO78DRAFT_366764"/>
<evidence type="ECO:0000256" key="2">
    <source>
        <dbReference type="ARBA" id="ARBA00022857"/>
    </source>
</evidence>
<accession>A0A319EBJ8</accession>
<dbReference type="OrthoDB" id="294295at2759"/>
<dbReference type="PRINTS" id="PR00080">
    <property type="entry name" value="SDRFAMILY"/>
</dbReference>
<evidence type="ECO:0000313" key="6">
    <source>
        <dbReference type="Proteomes" id="UP000248423"/>
    </source>
</evidence>
<reference evidence="5 6" key="1">
    <citation type="submission" date="2018-02" db="EMBL/GenBank/DDBJ databases">
        <title>The genomes of Aspergillus section Nigri reveals drivers in fungal speciation.</title>
        <authorList>
            <consortium name="DOE Joint Genome Institute"/>
            <person name="Vesth T.C."/>
            <person name="Nybo J."/>
            <person name="Theobald S."/>
            <person name="Brandl J."/>
            <person name="Frisvad J.C."/>
            <person name="Nielsen K.F."/>
            <person name="Lyhne E.K."/>
            <person name="Kogle M.E."/>
            <person name="Kuo A."/>
            <person name="Riley R."/>
            <person name="Clum A."/>
            <person name="Nolan M."/>
            <person name="Lipzen A."/>
            <person name="Salamov A."/>
            <person name="Henrissat B."/>
            <person name="Wiebenga A."/>
            <person name="De vries R.P."/>
            <person name="Grigoriev I.V."/>
            <person name="Mortensen U.H."/>
            <person name="Andersen M.R."/>
            <person name="Baker S.E."/>
        </authorList>
    </citation>
    <scope>NUCLEOTIDE SEQUENCE [LARGE SCALE GENOMIC DNA]</scope>
    <source>
        <strain evidence="5 6">CBS 121057</strain>
    </source>
</reference>
<name>A0A319EBJ8_ASPSB</name>
<comment type="similarity">
    <text evidence="1">Belongs to the short-chain dehydrogenases/reductases (SDR) family.</text>
</comment>
<dbReference type="FunFam" id="3.40.50.720:FF:000084">
    <property type="entry name" value="Short-chain dehydrogenase reductase"/>
    <property type="match status" value="1"/>
</dbReference>
<feature type="domain" description="Ketoreductase" evidence="4">
    <location>
        <begin position="9"/>
        <end position="193"/>
    </location>
</feature>
<organism evidence="5 6">
    <name type="scientific">Aspergillus sclerotiicarbonarius (strain CBS 121057 / IBT 28362)</name>
    <dbReference type="NCBI Taxonomy" id="1448318"/>
    <lineage>
        <taxon>Eukaryota</taxon>
        <taxon>Fungi</taxon>
        <taxon>Dikarya</taxon>
        <taxon>Ascomycota</taxon>
        <taxon>Pezizomycotina</taxon>
        <taxon>Eurotiomycetes</taxon>
        <taxon>Eurotiomycetidae</taxon>
        <taxon>Eurotiales</taxon>
        <taxon>Aspergillaceae</taxon>
        <taxon>Aspergillus</taxon>
        <taxon>Aspergillus subgen. Circumdati</taxon>
    </lineage>
</organism>
<dbReference type="AlphaFoldDB" id="A0A319EBJ8"/>
<evidence type="ECO:0000259" key="4">
    <source>
        <dbReference type="SMART" id="SM00822"/>
    </source>
</evidence>
<dbReference type="GO" id="GO:0044550">
    <property type="term" value="P:secondary metabolite biosynthetic process"/>
    <property type="evidence" value="ECO:0007669"/>
    <property type="project" value="UniProtKB-ARBA"/>
</dbReference>
<dbReference type="SMART" id="SM00822">
    <property type="entry name" value="PKS_KR"/>
    <property type="match status" value="1"/>
</dbReference>
<dbReference type="Proteomes" id="UP000248423">
    <property type="component" value="Unassembled WGS sequence"/>
</dbReference>
<evidence type="ECO:0000313" key="5">
    <source>
        <dbReference type="EMBL" id="PYI07557.1"/>
    </source>
</evidence>
<dbReference type="PROSITE" id="PS00061">
    <property type="entry name" value="ADH_SHORT"/>
    <property type="match status" value="1"/>
</dbReference>
<dbReference type="SUPFAM" id="SSF51735">
    <property type="entry name" value="NAD(P)-binding Rossmann-fold domains"/>
    <property type="match status" value="1"/>
</dbReference>
<dbReference type="InterPro" id="IPR020904">
    <property type="entry name" value="Sc_DH/Rdtase_CS"/>
</dbReference>
<evidence type="ECO:0000256" key="1">
    <source>
        <dbReference type="ARBA" id="ARBA00006484"/>
    </source>
</evidence>
<dbReference type="Gene3D" id="3.40.50.720">
    <property type="entry name" value="NAD(P)-binding Rossmann-like Domain"/>
    <property type="match status" value="1"/>
</dbReference>
<keyword evidence="2" id="KW-0521">NADP</keyword>
<dbReference type="PANTHER" id="PTHR42760:SF5">
    <property type="entry name" value="2-DEHYDRO-3-DEOXY-D-GLUCONATE 5-DEHYDROGENASE"/>
    <property type="match status" value="1"/>
</dbReference>
<dbReference type="GO" id="GO:0016616">
    <property type="term" value="F:oxidoreductase activity, acting on the CH-OH group of donors, NAD or NADP as acceptor"/>
    <property type="evidence" value="ECO:0007669"/>
    <property type="project" value="UniProtKB-ARBA"/>
</dbReference>
<evidence type="ECO:0000256" key="3">
    <source>
        <dbReference type="ARBA" id="ARBA00023002"/>
    </source>
</evidence>
<dbReference type="Pfam" id="PF13561">
    <property type="entry name" value="adh_short_C2"/>
    <property type="match status" value="1"/>
</dbReference>
<dbReference type="PRINTS" id="PR00081">
    <property type="entry name" value="GDHRDH"/>
</dbReference>
<proteinExistence type="inferred from homology"/>
<dbReference type="PANTHER" id="PTHR42760">
    <property type="entry name" value="SHORT-CHAIN DEHYDROGENASES/REDUCTASES FAMILY MEMBER"/>
    <property type="match status" value="1"/>
</dbReference>
<gene>
    <name evidence="5" type="ORF">BO78DRAFT_366764</name>
</gene>
<protein>
    <submittedName>
        <fullName evidence="5">NAD(P)-binding protein</fullName>
    </submittedName>
</protein>
<sequence length="255" mass="27196">MSLFSLAGKTALVTGGTRGIGQAIALGLAEHGADIILSQRSSNPTTDTRSAIEQLGRRCDIVHCDLADRAQVEALIPGLTPRQSIDILINAAGIQIRRAATEYDLDTYDTVVQTNLTAPFILARDLARHWLAHGHRGKVINVASISSFQGGVNMAGYSASKGGVLQLTKAFSNEWAAQGVNVNAIAPGYIATDMNVDTRTNPEAREYLQSITERIPAGRWGTPDDLKGAAVFLASRASDYIHGEVIVVDGGWMGR</sequence>
<keyword evidence="6" id="KW-1185">Reference proteome</keyword>
<dbReference type="InterPro" id="IPR002347">
    <property type="entry name" value="SDR_fam"/>
</dbReference>
<dbReference type="EMBL" id="KZ826341">
    <property type="protein sequence ID" value="PYI07557.1"/>
    <property type="molecule type" value="Genomic_DNA"/>
</dbReference>
<dbReference type="InterPro" id="IPR057326">
    <property type="entry name" value="KR_dom"/>
</dbReference>